<dbReference type="InterPro" id="IPR000241">
    <property type="entry name" value="RlmKL-like_Mtase"/>
</dbReference>
<dbReference type="SUPFAM" id="SSF53335">
    <property type="entry name" value="S-adenosyl-L-methionine-dependent methyltransferases"/>
    <property type="match status" value="1"/>
</dbReference>
<evidence type="ECO:0000259" key="1">
    <source>
        <dbReference type="Pfam" id="PF01170"/>
    </source>
</evidence>
<keyword evidence="3" id="KW-1185">Reference proteome</keyword>
<dbReference type="AlphaFoldDB" id="A0A5S9QZ77"/>
<dbReference type="Pfam" id="PF01170">
    <property type="entry name" value="UPF0020"/>
    <property type="match status" value="1"/>
</dbReference>
<organism evidence="2 3">
    <name type="scientific">BD1-7 clade bacterium</name>
    <dbReference type="NCBI Taxonomy" id="2029982"/>
    <lineage>
        <taxon>Bacteria</taxon>
        <taxon>Pseudomonadati</taxon>
        <taxon>Pseudomonadota</taxon>
        <taxon>Gammaproteobacteria</taxon>
        <taxon>Cellvibrionales</taxon>
        <taxon>Spongiibacteraceae</taxon>
        <taxon>BD1-7 clade</taxon>
    </lineage>
</organism>
<dbReference type="Gene3D" id="3.40.50.150">
    <property type="entry name" value="Vaccinia Virus protein VP39"/>
    <property type="match status" value="1"/>
</dbReference>
<protein>
    <recommendedName>
        <fullName evidence="1">Ribosomal RNA large subunit methyltransferase K/L-like methyltransferase domain-containing protein</fullName>
    </recommendedName>
</protein>
<dbReference type="CDD" id="cd02440">
    <property type="entry name" value="AdoMet_MTases"/>
    <property type="match status" value="1"/>
</dbReference>
<proteinExistence type="predicted"/>
<gene>
    <name evidence="2" type="ORF">OPDIPICF_03559</name>
</gene>
<feature type="domain" description="Ribosomal RNA large subunit methyltransferase K/L-like methyltransferase" evidence="1">
    <location>
        <begin position="126"/>
        <end position="276"/>
    </location>
</feature>
<sequence length="317" mass="35416">MTMKDISLLISPLAKSAYFADYLTVAQAECDAIFTDTAFTHQRIGTFDFLEATLNDDDIQKAMRLSFAQGIFERCDGGFQPLASDAGFRLHEDFVVGAKYKGKTNEMLTQLLLNIGLAHMPDSAPETLKLLDPMCGRATTLLWGMRYGMRSKGIEQDPKALQDLQQSLKKWTKLHRQKHQLQTGFVGKANKQGKGKFLDFQAEDAGMRVIHGDAREAAELLKDEKFNLIISDLPYGVQHFTTANTRNPLAVLEECADGWANCLKPDGAIVLAFNSYQPKRAKLIECFAARGLHAEPFAAPHRMSEAIIRDIVVFRRS</sequence>
<reference evidence="2 3" key="1">
    <citation type="submission" date="2019-11" db="EMBL/GenBank/DDBJ databases">
        <authorList>
            <person name="Holert J."/>
        </authorList>
    </citation>
    <scope>NUCLEOTIDE SEQUENCE [LARGE SCALE GENOMIC DNA]</scope>
    <source>
        <strain evidence="2">SB11_3</strain>
    </source>
</reference>
<dbReference type="Proteomes" id="UP000441399">
    <property type="component" value="Unassembled WGS sequence"/>
</dbReference>
<evidence type="ECO:0000313" key="3">
    <source>
        <dbReference type="Proteomes" id="UP000441399"/>
    </source>
</evidence>
<name>A0A5S9QZ77_9GAMM</name>
<evidence type="ECO:0000313" key="2">
    <source>
        <dbReference type="EMBL" id="CAA0125696.1"/>
    </source>
</evidence>
<dbReference type="EMBL" id="CACSIO010000062">
    <property type="protein sequence ID" value="CAA0125696.1"/>
    <property type="molecule type" value="Genomic_DNA"/>
</dbReference>
<accession>A0A5S9QZ77</accession>
<dbReference type="InterPro" id="IPR029063">
    <property type="entry name" value="SAM-dependent_MTases_sf"/>
</dbReference>